<dbReference type="PANTHER" id="PTHR42770:SF7">
    <property type="entry name" value="MEMBRANE PROTEIN"/>
    <property type="match status" value="1"/>
</dbReference>
<name>A0ABP3P0P7_SACER</name>
<dbReference type="Proteomes" id="UP001500729">
    <property type="component" value="Unassembled WGS sequence"/>
</dbReference>
<comment type="subcellular location">
    <subcellularLocation>
        <location evidence="1">Cell membrane</location>
        <topology evidence="1">Multi-pass membrane protein</topology>
    </subcellularLocation>
</comment>
<accession>A0ABP3P0P7</accession>
<feature type="transmembrane region" description="Helical" evidence="6">
    <location>
        <begin position="294"/>
        <end position="324"/>
    </location>
</feature>
<feature type="transmembrane region" description="Helical" evidence="6">
    <location>
        <begin position="96"/>
        <end position="117"/>
    </location>
</feature>
<evidence type="ECO:0000256" key="4">
    <source>
        <dbReference type="ARBA" id="ARBA00022989"/>
    </source>
</evidence>
<feature type="transmembrane region" description="Helical" evidence="6">
    <location>
        <begin position="28"/>
        <end position="45"/>
    </location>
</feature>
<keyword evidence="5 6" id="KW-0472">Membrane</keyword>
<feature type="transmembrane region" description="Helical" evidence="6">
    <location>
        <begin position="209"/>
        <end position="229"/>
    </location>
</feature>
<protein>
    <submittedName>
        <fullName evidence="7">APC family permease</fullName>
    </submittedName>
</protein>
<dbReference type="EMBL" id="BAAAGS010000065">
    <property type="protein sequence ID" value="GAA0554900.1"/>
    <property type="molecule type" value="Genomic_DNA"/>
</dbReference>
<dbReference type="RefSeq" id="WP_009950033.1">
    <property type="nucleotide sequence ID" value="NZ_BAAAGS010000065.1"/>
</dbReference>
<keyword evidence="3 6" id="KW-0812">Transmembrane</keyword>
<comment type="caution">
    <text evidence="7">The sequence shown here is derived from an EMBL/GenBank/DDBJ whole genome shotgun (WGS) entry which is preliminary data.</text>
</comment>
<evidence type="ECO:0000256" key="1">
    <source>
        <dbReference type="ARBA" id="ARBA00004651"/>
    </source>
</evidence>
<organism evidence="7 8">
    <name type="scientific">Saccharopolyspora erythraea</name>
    <name type="common">Streptomyces erythraeus</name>
    <dbReference type="NCBI Taxonomy" id="1836"/>
    <lineage>
        <taxon>Bacteria</taxon>
        <taxon>Bacillati</taxon>
        <taxon>Actinomycetota</taxon>
        <taxon>Actinomycetes</taxon>
        <taxon>Pseudonocardiales</taxon>
        <taxon>Pseudonocardiaceae</taxon>
        <taxon>Saccharopolyspora</taxon>
    </lineage>
</organism>
<feature type="transmembrane region" description="Helical" evidence="6">
    <location>
        <begin position="137"/>
        <end position="154"/>
    </location>
</feature>
<keyword evidence="2" id="KW-1003">Cell membrane</keyword>
<keyword evidence="8" id="KW-1185">Reference proteome</keyword>
<feature type="transmembrane region" description="Helical" evidence="6">
    <location>
        <begin position="166"/>
        <end position="189"/>
    </location>
</feature>
<dbReference type="InterPro" id="IPR050367">
    <property type="entry name" value="APC_superfamily"/>
</dbReference>
<evidence type="ECO:0000256" key="5">
    <source>
        <dbReference type="ARBA" id="ARBA00023136"/>
    </source>
</evidence>
<dbReference type="PANTHER" id="PTHR42770">
    <property type="entry name" value="AMINO ACID TRANSPORTER-RELATED"/>
    <property type="match status" value="1"/>
</dbReference>
<feature type="transmembrane region" description="Helical" evidence="6">
    <location>
        <begin position="250"/>
        <end position="274"/>
    </location>
</feature>
<evidence type="ECO:0000256" key="3">
    <source>
        <dbReference type="ARBA" id="ARBA00022692"/>
    </source>
</evidence>
<feature type="transmembrane region" description="Helical" evidence="6">
    <location>
        <begin position="345"/>
        <end position="364"/>
    </location>
</feature>
<keyword evidence="4 6" id="KW-1133">Transmembrane helix</keyword>
<proteinExistence type="predicted"/>
<feature type="transmembrane region" description="Helical" evidence="6">
    <location>
        <begin position="57"/>
        <end position="76"/>
    </location>
</feature>
<feature type="transmembrane region" description="Helical" evidence="6">
    <location>
        <begin position="370"/>
        <end position="391"/>
    </location>
</feature>
<dbReference type="Gene3D" id="1.20.1740.10">
    <property type="entry name" value="Amino acid/polyamine transporter I"/>
    <property type="match status" value="1"/>
</dbReference>
<evidence type="ECO:0000256" key="6">
    <source>
        <dbReference type="SAM" id="Phobius"/>
    </source>
</evidence>
<sequence length="463" mass="48913">MANETTVNDDAPGGAQNPGLKKVMGPKLLLFFVVGDILGTTIYSLTGKVAGKVGGALWIPFLVAFLVAFLTAFSYLELVGKYPKAGGAPLYVHRAFGVHFVTFLIAFAVMCSGITSASSAAQAFSGDYLEAIVPGVPAWPVAIGFLLILAGINLRGVGESVKMNVVLTCVELTGLLIVIVFGAFAVFGGSSNPDLVPDPSRLTQFNADTSPLLAITSATALAFFAMVGFEDSVNMAEETKNPAKNFPRALLMGLSITAAIYLVIALITSTLVPTAELAESDGPLLLVVQAAAPWFPPILFSAIALFAVTNTALINMLMASRLVYGMAQEKIIPKQFGAVHRTRQTPWVSILFTSIIAMVLVSLLDISDLGSTTSLLLLAVFAVVNVAVLVLRKHKVEHEHFQAPTWVPVLGALSCAFFASPLSGRPVDEYLIAGALLGIGVIFWVINYFVTGGTRFDAAKLSK</sequence>
<reference evidence="8" key="1">
    <citation type="journal article" date="2019" name="Int. J. Syst. Evol. Microbiol.">
        <title>The Global Catalogue of Microorganisms (GCM) 10K type strain sequencing project: providing services to taxonomists for standard genome sequencing and annotation.</title>
        <authorList>
            <consortium name="The Broad Institute Genomics Platform"/>
            <consortium name="The Broad Institute Genome Sequencing Center for Infectious Disease"/>
            <person name="Wu L."/>
            <person name="Ma J."/>
        </authorList>
    </citation>
    <scope>NUCLEOTIDE SEQUENCE [LARGE SCALE GENOMIC DNA]</scope>
    <source>
        <strain evidence="8">JCM 10303</strain>
    </source>
</reference>
<evidence type="ECO:0000256" key="2">
    <source>
        <dbReference type="ARBA" id="ARBA00022475"/>
    </source>
</evidence>
<evidence type="ECO:0000313" key="8">
    <source>
        <dbReference type="Proteomes" id="UP001500729"/>
    </source>
</evidence>
<feature type="transmembrane region" description="Helical" evidence="6">
    <location>
        <begin position="403"/>
        <end position="424"/>
    </location>
</feature>
<dbReference type="PIRSF" id="PIRSF006060">
    <property type="entry name" value="AA_transporter"/>
    <property type="match status" value="1"/>
</dbReference>
<gene>
    <name evidence="7" type="ORF">GCM10009533_61000</name>
</gene>
<dbReference type="Pfam" id="PF13520">
    <property type="entry name" value="AA_permease_2"/>
    <property type="match status" value="1"/>
</dbReference>
<feature type="transmembrane region" description="Helical" evidence="6">
    <location>
        <begin position="430"/>
        <end position="450"/>
    </location>
</feature>
<evidence type="ECO:0000313" key="7">
    <source>
        <dbReference type="EMBL" id="GAA0554900.1"/>
    </source>
</evidence>
<dbReference type="InterPro" id="IPR002293">
    <property type="entry name" value="AA/rel_permease1"/>
</dbReference>